<gene>
    <name evidence="2" type="ORF">B9D04_09585</name>
</gene>
<dbReference type="Proteomes" id="UP000193588">
    <property type="component" value="Unassembled WGS sequence"/>
</dbReference>
<dbReference type="RefSeq" id="WP_085639662.1">
    <property type="nucleotide sequence ID" value="NZ_NDXJ01000015.1"/>
</dbReference>
<dbReference type="EMBL" id="NDXJ01000015">
    <property type="protein sequence ID" value="OSP88832.1"/>
    <property type="molecule type" value="Genomic_DNA"/>
</dbReference>
<comment type="caution">
    <text evidence="2">The sequence shown here is derived from an EMBL/GenBank/DDBJ whole genome shotgun (WGS) entry which is preliminary data.</text>
</comment>
<organism evidence="2 3">
    <name type="scientific">Weissella cibaria</name>
    <dbReference type="NCBI Taxonomy" id="137591"/>
    <lineage>
        <taxon>Bacteria</taxon>
        <taxon>Bacillati</taxon>
        <taxon>Bacillota</taxon>
        <taxon>Bacilli</taxon>
        <taxon>Lactobacillales</taxon>
        <taxon>Lactobacillaceae</taxon>
        <taxon>Weissella</taxon>
    </lineage>
</organism>
<evidence type="ECO:0000256" key="1">
    <source>
        <dbReference type="SAM" id="MobiDB-lite"/>
    </source>
</evidence>
<reference evidence="2 3" key="1">
    <citation type="submission" date="2017-04" db="EMBL/GenBank/DDBJ databases">
        <title>The genome sequence of Weissella cibaria isolated from wild Drosophila.</title>
        <authorList>
            <person name="Ricks N.J."/>
            <person name="Carroll C."/>
            <person name="Walters A."/>
            <person name="Newell P.D."/>
            <person name="Chaston J.M."/>
        </authorList>
    </citation>
    <scope>NUCLEOTIDE SEQUENCE [LARGE SCALE GENOMIC DNA]</scope>
    <source>
        <strain evidence="2 3">DmW_103</strain>
    </source>
</reference>
<dbReference type="Pfam" id="PF04883">
    <property type="entry name" value="HK97-gp10_like"/>
    <property type="match status" value="1"/>
</dbReference>
<evidence type="ECO:0000313" key="3">
    <source>
        <dbReference type="Proteomes" id="UP000193588"/>
    </source>
</evidence>
<evidence type="ECO:0000313" key="2">
    <source>
        <dbReference type="EMBL" id="OSP88832.1"/>
    </source>
</evidence>
<proteinExistence type="predicted"/>
<feature type="region of interest" description="Disordered" evidence="1">
    <location>
        <begin position="1"/>
        <end position="23"/>
    </location>
</feature>
<evidence type="ECO:0008006" key="4">
    <source>
        <dbReference type="Google" id="ProtNLM"/>
    </source>
</evidence>
<sequence>MDIEVGLESTAGRKSDLKSGMQSVKQRAAQKMVSEVRKNASTQFNRTGKYADGWTSEVDGDDVVVYNEGERDSMSHLLENGHVVIDRNGVLHGDWSPGEDHIKPAFDVAQKVYFQAAEDLIDDVLKEW</sequence>
<name>A0A1X4JJA6_9LACO</name>
<dbReference type="InterPro" id="IPR010064">
    <property type="entry name" value="HK97-gp10_tail"/>
</dbReference>
<protein>
    <recommendedName>
        <fullName evidence="4">HK97 gp10 family phage protein</fullName>
    </recommendedName>
</protein>
<accession>A0A1X4JJA6</accession>
<dbReference type="AlphaFoldDB" id="A0A1X4JJA6"/>